<feature type="transmembrane region" description="Helical" evidence="11">
    <location>
        <begin position="407"/>
        <end position="427"/>
    </location>
</feature>
<dbReference type="PANTHER" id="PTHR43045:SF1">
    <property type="entry name" value="SHIKIMATE TRANSPORTER"/>
    <property type="match status" value="1"/>
</dbReference>
<feature type="transmembrane region" description="Helical" evidence="11">
    <location>
        <begin position="339"/>
        <end position="364"/>
    </location>
</feature>
<feature type="transmembrane region" description="Helical" evidence="11">
    <location>
        <begin position="314"/>
        <end position="333"/>
    </location>
</feature>
<dbReference type="RefSeq" id="WP_165883283.1">
    <property type="nucleotide sequence ID" value="NZ_CP035810.1"/>
</dbReference>
<keyword evidence="8 11" id="KW-0472">Membrane</keyword>
<keyword evidence="7 11" id="KW-1133">Transmembrane helix</keyword>
<evidence type="ECO:0000313" key="13">
    <source>
        <dbReference type="EMBL" id="QIN28825.1"/>
    </source>
</evidence>
<dbReference type="InterPro" id="IPR036259">
    <property type="entry name" value="MFS_trans_sf"/>
</dbReference>
<dbReference type="CDD" id="cd17369">
    <property type="entry name" value="MFS_ShiA_like"/>
    <property type="match status" value="1"/>
</dbReference>
<comment type="subcellular location">
    <subcellularLocation>
        <location evidence="1">Cell membrane</location>
        <topology evidence="1">Multi-pass membrane protein</topology>
    </subcellularLocation>
</comment>
<feature type="transmembrane region" description="Helical" evidence="11">
    <location>
        <begin position="59"/>
        <end position="84"/>
    </location>
</feature>
<feature type="transmembrane region" description="Helical" evidence="11">
    <location>
        <begin position="26"/>
        <end position="53"/>
    </location>
</feature>
<dbReference type="KEGG" id="blut:EW640_05695"/>
<proteinExistence type="inferred from homology"/>
<dbReference type="GO" id="GO:0015293">
    <property type="term" value="F:symporter activity"/>
    <property type="evidence" value="ECO:0007669"/>
    <property type="project" value="UniProtKB-KW"/>
</dbReference>
<dbReference type="PANTHER" id="PTHR43045">
    <property type="entry name" value="SHIKIMATE TRANSPORTER"/>
    <property type="match status" value="1"/>
</dbReference>
<feature type="transmembrane region" description="Helical" evidence="11">
    <location>
        <begin position="376"/>
        <end position="401"/>
    </location>
</feature>
<evidence type="ECO:0000259" key="12">
    <source>
        <dbReference type="PROSITE" id="PS50850"/>
    </source>
</evidence>
<keyword evidence="5 11" id="KW-0812">Transmembrane</keyword>
<dbReference type="EMBL" id="CP035810">
    <property type="protein sequence ID" value="QIN28825.1"/>
    <property type="molecule type" value="Genomic_DNA"/>
</dbReference>
<feature type="transmembrane region" description="Helical" evidence="11">
    <location>
        <begin position="286"/>
        <end position="307"/>
    </location>
</feature>
<evidence type="ECO:0000256" key="5">
    <source>
        <dbReference type="ARBA" id="ARBA00022692"/>
    </source>
</evidence>
<feature type="domain" description="Major facilitator superfamily (MFS) profile" evidence="12">
    <location>
        <begin position="22"/>
        <end position="436"/>
    </location>
</feature>
<evidence type="ECO:0000256" key="4">
    <source>
        <dbReference type="ARBA" id="ARBA00022475"/>
    </source>
</evidence>
<comment type="similarity">
    <text evidence="2">Belongs to the major facilitator superfamily. Metabolite:H+ Symporter (MHS) family (TC 2.A.1.6) family.</text>
</comment>
<dbReference type="GO" id="GO:0005886">
    <property type="term" value="C:plasma membrane"/>
    <property type="evidence" value="ECO:0007669"/>
    <property type="project" value="UniProtKB-SubCell"/>
</dbReference>
<evidence type="ECO:0000256" key="8">
    <source>
        <dbReference type="ARBA" id="ARBA00023136"/>
    </source>
</evidence>
<evidence type="ECO:0000256" key="3">
    <source>
        <dbReference type="ARBA" id="ARBA00022448"/>
    </source>
</evidence>
<evidence type="ECO:0000256" key="10">
    <source>
        <dbReference type="ARBA" id="ARBA00039918"/>
    </source>
</evidence>
<dbReference type="AlphaFoldDB" id="A0A6G8KW59"/>
<dbReference type="InterPro" id="IPR011701">
    <property type="entry name" value="MFS"/>
</dbReference>
<keyword evidence="3" id="KW-0813">Transport</keyword>
<feature type="transmembrane region" description="Helical" evidence="11">
    <location>
        <begin position="96"/>
        <end position="114"/>
    </location>
</feature>
<dbReference type="Pfam" id="PF07690">
    <property type="entry name" value="MFS_1"/>
    <property type="match status" value="1"/>
</dbReference>
<feature type="transmembrane region" description="Helical" evidence="11">
    <location>
        <begin position="248"/>
        <end position="274"/>
    </location>
</feature>
<dbReference type="InterPro" id="IPR020846">
    <property type="entry name" value="MFS_dom"/>
</dbReference>
<dbReference type="Proteomes" id="UP000501518">
    <property type="component" value="Chromosome"/>
</dbReference>
<feature type="transmembrane region" description="Helical" evidence="11">
    <location>
        <begin position="195"/>
        <end position="216"/>
    </location>
</feature>
<feature type="transmembrane region" description="Helical" evidence="11">
    <location>
        <begin position="120"/>
        <end position="140"/>
    </location>
</feature>
<organism evidence="13 14">
    <name type="scientific">Brevibacterium luteolum</name>
    <dbReference type="NCBI Taxonomy" id="199591"/>
    <lineage>
        <taxon>Bacteria</taxon>
        <taxon>Bacillati</taxon>
        <taxon>Actinomycetota</taxon>
        <taxon>Actinomycetes</taxon>
        <taxon>Micrococcales</taxon>
        <taxon>Brevibacteriaceae</taxon>
        <taxon>Brevibacterium</taxon>
    </lineage>
</organism>
<gene>
    <name evidence="13" type="ORF">EW640_05695</name>
</gene>
<accession>A0A6G8KW59</accession>
<dbReference type="FunFam" id="1.20.1250.20:FF:000001">
    <property type="entry name" value="Dicarboxylate MFS transporter"/>
    <property type="match status" value="1"/>
</dbReference>
<name>A0A6G8KW59_9MICO</name>
<dbReference type="SUPFAM" id="SSF103473">
    <property type="entry name" value="MFS general substrate transporter"/>
    <property type="match status" value="1"/>
</dbReference>
<sequence length="440" mass="46133">MTTTEDEATKPSPKEMKRARKAATGAFVGTALEFYDFYIYATASALVFGTVFFPESDNAFIGTMAAFAVFGVGFLARPLGAVVLGHIGDTVGRKKALLISLMLMGAATFAIGFIPSYQSIGIMAPIILVCLRLIQGFAIGGEWGGAALISTESAPGGKVNFFGAFTQMGSPAGTVMSSGMFALVGLGGQEALENWAWRIPFWFAGVLVIVGLILRLKLEESPVFKQAVKEQEAKKLPFIEVFKTEWKAILAGVLLVAHGIGGFYVTGTLFLSFATQGEGLASSPLLTGQTIAAASSFITFPIIAAFADKIGSRAIMIVSAVLVIVFAAPHFFVVYTGNYILISLMLIVTQTVGAGAWVCIPALLGRAFDPKTRYTGVSLSYQIASILFGGLLPIGGAAVLAVTDGGVFGPVVILAGLAVLVIIGAILTENIVKEREKIDG</sequence>
<keyword evidence="4" id="KW-1003">Cell membrane</keyword>
<evidence type="ECO:0000256" key="1">
    <source>
        <dbReference type="ARBA" id="ARBA00004651"/>
    </source>
</evidence>
<evidence type="ECO:0000256" key="9">
    <source>
        <dbReference type="ARBA" id="ARBA00037295"/>
    </source>
</evidence>
<protein>
    <recommendedName>
        <fullName evidence="10">Putative proline/betaine transporter</fullName>
    </recommendedName>
</protein>
<evidence type="ECO:0000256" key="2">
    <source>
        <dbReference type="ARBA" id="ARBA00008240"/>
    </source>
</evidence>
<dbReference type="PROSITE" id="PS50850">
    <property type="entry name" value="MFS"/>
    <property type="match status" value="1"/>
</dbReference>
<keyword evidence="6" id="KW-0769">Symport</keyword>
<dbReference type="Gene3D" id="1.20.1250.20">
    <property type="entry name" value="MFS general substrate transporter like domains"/>
    <property type="match status" value="2"/>
</dbReference>
<comment type="function">
    <text evidence="9">May be a proton symporter involved in the uptake of osmolytes such as proline and glycine betaine.</text>
</comment>
<evidence type="ECO:0000313" key="14">
    <source>
        <dbReference type="Proteomes" id="UP000501518"/>
    </source>
</evidence>
<evidence type="ECO:0000256" key="11">
    <source>
        <dbReference type="SAM" id="Phobius"/>
    </source>
</evidence>
<reference evidence="13 14" key="1">
    <citation type="submission" date="2019-02" db="EMBL/GenBank/DDBJ databases">
        <title>Complete Genome Sequence and Methylome Analysis of Brevibacterium luteolum NEB1784.</title>
        <authorList>
            <person name="Fomenkov A."/>
            <person name="Roberts R.J."/>
        </authorList>
    </citation>
    <scope>NUCLEOTIDE SEQUENCE [LARGE SCALE GENOMIC DNA]</scope>
    <source>
        <strain evidence="13 14">NEB1784</strain>
    </source>
</reference>
<evidence type="ECO:0000256" key="6">
    <source>
        <dbReference type="ARBA" id="ARBA00022847"/>
    </source>
</evidence>
<feature type="transmembrane region" description="Helical" evidence="11">
    <location>
        <begin position="161"/>
        <end position="183"/>
    </location>
</feature>
<evidence type="ECO:0000256" key="7">
    <source>
        <dbReference type="ARBA" id="ARBA00022989"/>
    </source>
</evidence>